<accession>A0AAJ1F6A3</accession>
<evidence type="ECO:0000313" key="3">
    <source>
        <dbReference type="Proteomes" id="UP001155380"/>
    </source>
</evidence>
<reference evidence="2" key="1">
    <citation type="submission" date="2022-06" db="EMBL/GenBank/DDBJ databases">
        <authorList>
            <person name="Sun Q."/>
        </authorList>
    </citation>
    <scope>NUCLEOTIDE SEQUENCE</scope>
    <source>
        <strain evidence="2">S101</strain>
    </source>
</reference>
<feature type="transmembrane region" description="Helical" evidence="1">
    <location>
        <begin position="20"/>
        <end position="39"/>
    </location>
</feature>
<evidence type="ECO:0000313" key="2">
    <source>
        <dbReference type="EMBL" id="MCO5955879.1"/>
    </source>
</evidence>
<dbReference type="RefSeq" id="WP_250912589.1">
    <property type="nucleotide sequence ID" value="NZ_JAMXLX010000001.1"/>
</dbReference>
<comment type="caution">
    <text evidence="2">The sequence shown here is derived from an EMBL/GenBank/DDBJ whole genome shotgun (WGS) entry which is preliminary data.</text>
</comment>
<dbReference type="AlphaFoldDB" id="A0AAJ1F6A3"/>
<evidence type="ECO:0000256" key="1">
    <source>
        <dbReference type="SAM" id="Phobius"/>
    </source>
</evidence>
<organism evidence="2 3">
    <name type="scientific">Ciceribacter sichuanensis</name>
    <dbReference type="NCBI Taxonomy" id="2949647"/>
    <lineage>
        <taxon>Bacteria</taxon>
        <taxon>Pseudomonadati</taxon>
        <taxon>Pseudomonadota</taxon>
        <taxon>Alphaproteobacteria</taxon>
        <taxon>Hyphomicrobiales</taxon>
        <taxon>Rhizobiaceae</taxon>
        <taxon>Ciceribacter</taxon>
    </lineage>
</organism>
<feature type="transmembrane region" description="Helical" evidence="1">
    <location>
        <begin position="86"/>
        <end position="112"/>
    </location>
</feature>
<gene>
    <name evidence="2" type="ORF">NBH21_03745</name>
</gene>
<keyword evidence="1" id="KW-1133">Transmembrane helix</keyword>
<protein>
    <submittedName>
        <fullName evidence="2">Uncharacterized protein</fullName>
    </submittedName>
</protein>
<dbReference type="EMBL" id="JAMXLX010000001">
    <property type="protein sequence ID" value="MCO5955879.1"/>
    <property type="molecule type" value="Genomic_DNA"/>
</dbReference>
<keyword evidence="1" id="KW-0812">Transmembrane</keyword>
<proteinExistence type="predicted"/>
<name>A0AAJ1F6A3_9HYPH</name>
<sequence>MTGIGEIVAAVLSLPAAPTLLVATLLLLCICLVAQQVVLRQMSPGMKRFNRNIVRMWDRVALGLHGLFDWPELPVGRWRPESLGKAAMTVPLVFLAMIVFLFFIWATFVFFFSCLSRVVEAPGAAAFVLFYMLVCVSFTRALMIGAAKTWYGIL</sequence>
<dbReference type="Proteomes" id="UP001155380">
    <property type="component" value="Unassembled WGS sequence"/>
</dbReference>
<keyword evidence="1" id="KW-0472">Membrane</keyword>
<feature type="transmembrane region" description="Helical" evidence="1">
    <location>
        <begin position="124"/>
        <end position="143"/>
    </location>
</feature>